<dbReference type="GO" id="GO:0016020">
    <property type="term" value="C:membrane"/>
    <property type="evidence" value="ECO:0007669"/>
    <property type="project" value="UniProtKB-SubCell"/>
</dbReference>
<dbReference type="Gene3D" id="2.40.70.10">
    <property type="entry name" value="Acid Proteases"/>
    <property type="match status" value="1"/>
</dbReference>
<dbReference type="EMBL" id="JAPUFD010000020">
    <property type="protein sequence ID" value="MDI1492678.1"/>
    <property type="molecule type" value="Genomic_DNA"/>
</dbReference>
<reference evidence="7" key="1">
    <citation type="journal article" date="2023" name="Genome Biol. Evol.">
        <title>First Whole Genome Sequence and Flow Cytometry Genome Size Data for the Lichen-Forming Fungus Ramalina farinacea (Ascomycota).</title>
        <authorList>
            <person name="Llewellyn T."/>
            <person name="Mian S."/>
            <person name="Hill R."/>
            <person name="Leitch I.J."/>
            <person name="Gaya E."/>
        </authorList>
    </citation>
    <scope>NUCLEOTIDE SEQUENCE</scope>
    <source>
        <strain evidence="7">LIQ254RAFAR</strain>
    </source>
</reference>
<evidence type="ECO:0000256" key="6">
    <source>
        <dbReference type="SAM" id="Phobius"/>
    </source>
</evidence>
<organism evidence="7 8">
    <name type="scientific">Ramalina farinacea</name>
    <dbReference type="NCBI Taxonomy" id="258253"/>
    <lineage>
        <taxon>Eukaryota</taxon>
        <taxon>Fungi</taxon>
        <taxon>Dikarya</taxon>
        <taxon>Ascomycota</taxon>
        <taxon>Pezizomycotina</taxon>
        <taxon>Lecanoromycetes</taxon>
        <taxon>OSLEUM clade</taxon>
        <taxon>Lecanoromycetidae</taxon>
        <taxon>Lecanorales</taxon>
        <taxon>Lecanorineae</taxon>
        <taxon>Ramalinaceae</taxon>
        <taxon>Ramalina</taxon>
    </lineage>
</organism>
<gene>
    <name evidence="7" type="ORF">OHK93_004460</name>
</gene>
<evidence type="ECO:0000256" key="2">
    <source>
        <dbReference type="ARBA" id="ARBA00022692"/>
    </source>
</evidence>
<dbReference type="Proteomes" id="UP001161017">
    <property type="component" value="Unassembled WGS sequence"/>
</dbReference>
<evidence type="ECO:0000256" key="5">
    <source>
        <dbReference type="SAM" id="MobiDB-lite"/>
    </source>
</evidence>
<keyword evidence="3 6" id="KW-1133">Transmembrane helix</keyword>
<comment type="caution">
    <text evidence="7">The sequence shown here is derived from an EMBL/GenBank/DDBJ whole genome shotgun (WGS) entry which is preliminary data.</text>
</comment>
<protein>
    <recommendedName>
        <fullName evidence="9">Peptidase A1 domain-containing protein</fullName>
    </recommendedName>
</protein>
<dbReference type="InterPro" id="IPR021109">
    <property type="entry name" value="Peptidase_aspartic_dom_sf"/>
</dbReference>
<sequence length="456" mass="49172">MPKVANQHRLQPKRLASSPQHDNNSYVYDGAAACESDETRPACNARLGGLFDEGSSSTWQAYKNLTAPGLFDIAGTEEGQSSHDPAQSSGTDIFRFSDTLNATKYPFGIDRGGPLAGTWSLNSLGVGIDSSMLTFLTAMGAIGSKSWAFWQGWTGAEANQQLDGSFIIGGYDEAKLTGPNVTLPIQYDDSCPGGLLITVTDVTMNLKNVYPNLNIRVPNHQLVIPEYDFNSYGQRYIKNSTNRQTLLYSYQDINKNDMPVYGKPFLTSAYLFVNSDRGEFTLWASQPNTTQNIVAVGPPVCSSTPSSQPALPAPTSLATSGAKEKAPTGAIAGAVVGGLAGTALIIGALLFLARRRRNKRRQQEAQDAPPRDSSLAGSGQRSSRWGEKAEMSTDTHPPLEMPSTRDPGYATPPYEMPGRKDARYVMVPHEMPDGKDYTQGGAAHEMPATPMSGRPF</sequence>
<accession>A0AA43TYH9</accession>
<feature type="region of interest" description="Disordered" evidence="5">
    <location>
        <begin position="1"/>
        <end position="24"/>
    </location>
</feature>
<feature type="compositionally biased region" description="Basic and acidic residues" evidence="5">
    <location>
        <begin position="384"/>
        <end position="393"/>
    </location>
</feature>
<evidence type="ECO:0000313" key="7">
    <source>
        <dbReference type="EMBL" id="MDI1492678.1"/>
    </source>
</evidence>
<keyword evidence="2 6" id="KW-0812">Transmembrane</keyword>
<dbReference type="InterPro" id="IPR051694">
    <property type="entry name" value="Immunoregulatory_rcpt-like"/>
</dbReference>
<evidence type="ECO:0000313" key="8">
    <source>
        <dbReference type="Proteomes" id="UP001161017"/>
    </source>
</evidence>
<name>A0AA43TYH9_9LECA</name>
<keyword evidence="8" id="KW-1185">Reference proteome</keyword>
<proteinExistence type="predicted"/>
<dbReference type="GO" id="GO:0071944">
    <property type="term" value="C:cell periphery"/>
    <property type="evidence" value="ECO:0007669"/>
    <property type="project" value="UniProtKB-ARBA"/>
</dbReference>
<dbReference type="SUPFAM" id="SSF50630">
    <property type="entry name" value="Acid proteases"/>
    <property type="match status" value="1"/>
</dbReference>
<dbReference type="AlphaFoldDB" id="A0AA43TYH9"/>
<dbReference type="PANTHER" id="PTHR15549:SF26">
    <property type="entry name" value="AXIAL BUDDING PATTERN PROTEIN 2-RELATED"/>
    <property type="match status" value="1"/>
</dbReference>
<comment type="subcellular location">
    <subcellularLocation>
        <location evidence="1">Membrane</location>
        <topology evidence="1">Single-pass membrane protein</topology>
    </subcellularLocation>
</comment>
<evidence type="ECO:0000256" key="4">
    <source>
        <dbReference type="ARBA" id="ARBA00023136"/>
    </source>
</evidence>
<feature type="transmembrane region" description="Helical" evidence="6">
    <location>
        <begin position="330"/>
        <end position="353"/>
    </location>
</feature>
<evidence type="ECO:0008006" key="9">
    <source>
        <dbReference type="Google" id="ProtNLM"/>
    </source>
</evidence>
<evidence type="ECO:0000256" key="1">
    <source>
        <dbReference type="ARBA" id="ARBA00004167"/>
    </source>
</evidence>
<keyword evidence="4 6" id="KW-0472">Membrane</keyword>
<dbReference type="PANTHER" id="PTHR15549">
    <property type="entry name" value="PAIRED IMMUNOGLOBULIN-LIKE TYPE 2 RECEPTOR"/>
    <property type="match status" value="1"/>
</dbReference>
<evidence type="ECO:0000256" key="3">
    <source>
        <dbReference type="ARBA" id="ARBA00022989"/>
    </source>
</evidence>
<feature type="region of interest" description="Disordered" evidence="5">
    <location>
        <begin position="430"/>
        <end position="456"/>
    </location>
</feature>
<feature type="region of interest" description="Disordered" evidence="5">
    <location>
        <begin position="300"/>
        <end position="321"/>
    </location>
</feature>
<feature type="region of interest" description="Disordered" evidence="5">
    <location>
        <begin position="360"/>
        <end position="417"/>
    </location>
</feature>